<dbReference type="PANTHER" id="PTHR45627">
    <property type="entry name" value="ADENYLATE CYCLASE TYPE 1"/>
    <property type="match status" value="1"/>
</dbReference>
<evidence type="ECO:0000256" key="6">
    <source>
        <dbReference type="ARBA" id="ARBA00022723"/>
    </source>
</evidence>
<evidence type="ECO:0000256" key="13">
    <source>
        <dbReference type="ARBA" id="ARBA00023239"/>
    </source>
</evidence>
<feature type="transmembrane region" description="Helical" evidence="16">
    <location>
        <begin position="655"/>
        <end position="672"/>
    </location>
</feature>
<evidence type="ECO:0000256" key="9">
    <source>
        <dbReference type="ARBA" id="ARBA00022842"/>
    </source>
</evidence>
<evidence type="ECO:0000256" key="15">
    <source>
        <dbReference type="SAM" id="MobiDB-lite"/>
    </source>
</evidence>
<feature type="transmembrane region" description="Helical" evidence="16">
    <location>
        <begin position="142"/>
        <end position="159"/>
    </location>
</feature>
<evidence type="ECO:0000256" key="12">
    <source>
        <dbReference type="ARBA" id="ARBA00023136"/>
    </source>
</evidence>
<dbReference type="AlphaFoldDB" id="A0A6P8JY94"/>
<feature type="transmembrane region" description="Helical" evidence="16">
    <location>
        <begin position="194"/>
        <end position="212"/>
    </location>
</feature>
<feature type="transmembrane region" description="Helical" evidence="16">
    <location>
        <begin position="772"/>
        <end position="792"/>
    </location>
</feature>
<dbReference type="EC" id="4.6.1.1" evidence="4"/>
<dbReference type="Pfam" id="PF00211">
    <property type="entry name" value="Guanylate_cyc"/>
    <property type="match status" value="2"/>
</dbReference>
<dbReference type="CDD" id="cd07302">
    <property type="entry name" value="CHD"/>
    <property type="match status" value="2"/>
</dbReference>
<evidence type="ECO:0000256" key="3">
    <source>
        <dbReference type="ARBA" id="ARBA00004141"/>
    </source>
</evidence>
<evidence type="ECO:0000256" key="8">
    <source>
        <dbReference type="ARBA" id="ARBA00022840"/>
    </source>
</evidence>
<evidence type="ECO:0000256" key="4">
    <source>
        <dbReference type="ARBA" id="ARBA00012201"/>
    </source>
</evidence>
<keyword evidence="11" id="KW-0115">cAMP biosynthesis</keyword>
<dbReference type="GO" id="GO:0007189">
    <property type="term" value="P:adenylate cyclase-activating G protein-coupled receptor signaling pathway"/>
    <property type="evidence" value="ECO:0007669"/>
    <property type="project" value="TreeGrafter"/>
</dbReference>
<feature type="domain" description="Guanylate cyclase" evidence="17">
    <location>
        <begin position="292"/>
        <end position="419"/>
    </location>
</feature>
<feature type="transmembrane region" description="Helical" evidence="16">
    <location>
        <begin position="704"/>
        <end position="725"/>
    </location>
</feature>
<feature type="transmembrane region" description="Helical" evidence="16">
    <location>
        <begin position="571"/>
        <end position="589"/>
    </location>
</feature>
<evidence type="ECO:0000256" key="7">
    <source>
        <dbReference type="ARBA" id="ARBA00022741"/>
    </source>
</evidence>
<dbReference type="InterPro" id="IPR029787">
    <property type="entry name" value="Nucleotide_cyclase"/>
</dbReference>
<keyword evidence="13 14" id="KW-0456">Lyase</keyword>
<dbReference type="GO" id="GO:0035556">
    <property type="term" value="P:intracellular signal transduction"/>
    <property type="evidence" value="ECO:0007669"/>
    <property type="project" value="InterPro"/>
</dbReference>
<dbReference type="InterPro" id="IPR001054">
    <property type="entry name" value="A/G_cyclase"/>
</dbReference>
<proteinExistence type="inferred from homology"/>
<evidence type="ECO:0000256" key="16">
    <source>
        <dbReference type="SAM" id="Phobius"/>
    </source>
</evidence>
<gene>
    <name evidence="19" type="primary">LOC117141759</name>
</gene>
<evidence type="ECO:0000256" key="2">
    <source>
        <dbReference type="ARBA" id="ARBA00001946"/>
    </source>
</evidence>
<comment type="similarity">
    <text evidence="14">Belongs to the adenylyl cyclase class-4/guanylyl cyclase family.</text>
</comment>
<dbReference type="PROSITE" id="PS50125">
    <property type="entry name" value="GUANYLATE_CYCLASE_2"/>
    <property type="match status" value="2"/>
</dbReference>
<evidence type="ECO:0000313" key="19">
    <source>
        <dbReference type="RefSeq" id="XP_033161273.1"/>
    </source>
</evidence>
<reference evidence="19" key="1">
    <citation type="submission" date="2025-08" db="UniProtKB">
        <authorList>
            <consortium name="RefSeq"/>
        </authorList>
    </citation>
    <scope>IDENTIFICATION</scope>
    <source>
        <strain evidence="19">Mau12</strain>
        <tissue evidence="19">Whole Body</tissue>
    </source>
</reference>
<evidence type="ECO:0000259" key="17">
    <source>
        <dbReference type="PROSITE" id="PS50125"/>
    </source>
</evidence>
<dbReference type="Proteomes" id="UP000515162">
    <property type="component" value="Chromosome 3L"/>
</dbReference>
<dbReference type="PANTHER" id="PTHR45627:SF23">
    <property type="entry name" value="AT30656P-RELATED"/>
    <property type="match status" value="1"/>
</dbReference>
<feature type="transmembrane region" description="Helical" evidence="16">
    <location>
        <begin position="78"/>
        <end position="96"/>
    </location>
</feature>
<protein>
    <recommendedName>
        <fullName evidence="4">adenylate cyclase</fullName>
        <ecNumber evidence="4">4.6.1.1</ecNumber>
    </recommendedName>
</protein>
<dbReference type="PROSITE" id="PS00452">
    <property type="entry name" value="GUANYLATE_CYCLASE_1"/>
    <property type="match status" value="1"/>
</dbReference>
<dbReference type="GO" id="GO:0046872">
    <property type="term" value="F:metal ion binding"/>
    <property type="evidence" value="ECO:0007669"/>
    <property type="project" value="UniProtKB-KW"/>
</dbReference>
<evidence type="ECO:0000256" key="1">
    <source>
        <dbReference type="ARBA" id="ARBA00001593"/>
    </source>
</evidence>
<keyword evidence="18" id="KW-1185">Reference proteome</keyword>
<feature type="transmembrane region" description="Helical" evidence="16">
    <location>
        <begin position="164"/>
        <end position="182"/>
    </location>
</feature>
<name>A0A6P8JY94_DROMA</name>
<keyword evidence="9" id="KW-0460">Magnesium</keyword>
<dbReference type="GeneID" id="117141759"/>
<comment type="catalytic activity">
    <reaction evidence="1">
        <text>ATP = 3',5'-cyclic AMP + diphosphate</text>
        <dbReference type="Rhea" id="RHEA:15389"/>
        <dbReference type="ChEBI" id="CHEBI:30616"/>
        <dbReference type="ChEBI" id="CHEBI:33019"/>
        <dbReference type="ChEBI" id="CHEBI:58165"/>
        <dbReference type="EC" id="4.6.1.1"/>
    </reaction>
</comment>
<evidence type="ECO:0000256" key="14">
    <source>
        <dbReference type="RuleBase" id="RU000405"/>
    </source>
</evidence>
<dbReference type="FunFam" id="3.30.70.1230:FF:000024">
    <property type="entry name" value="ACXA, isoform A"/>
    <property type="match status" value="1"/>
</dbReference>
<dbReference type="SUPFAM" id="SSF55073">
    <property type="entry name" value="Nucleotide cyclase"/>
    <property type="match status" value="2"/>
</dbReference>
<keyword evidence="10 16" id="KW-1133">Transmembrane helix</keyword>
<feature type="transmembrane region" description="Helical" evidence="16">
    <location>
        <begin position="108"/>
        <end position="130"/>
    </location>
</feature>
<evidence type="ECO:0000256" key="10">
    <source>
        <dbReference type="ARBA" id="ARBA00022989"/>
    </source>
</evidence>
<dbReference type="GO" id="GO:0004016">
    <property type="term" value="F:adenylate cyclase activity"/>
    <property type="evidence" value="ECO:0007669"/>
    <property type="project" value="UniProtKB-EC"/>
</dbReference>
<feature type="transmembrane region" description="Helical" evidence="16">
    <location>
        <begin position="601"/>
        <end position="620"/>
    </location>
</feature>
<dbReference type="GO" id="GO:0006171">
    <property type="term" value="P:cAMP biosynthetic process"/>
    <property type="evidence" value="ECO:0007669"/>
    <property type="project" value="UniProtKB-KW"/>
</dbReference>
<keyword evidence="8" id="KW-0067">ATP-binding</keyword>
<sequence length="1111" mass="127602">MDPAYSENVVDYRSLGNMPGYEWKLLRYKCRELRLEGVYHRHCHLVSVAVVTQLIIVIEILMLIHVILLFSVVKDIDFLNVLPYLAVMLLTPSILMPSREPNVEQYEAIAILVSCLMALLLTAMDLILPICYHRPFTLVPGYDHVVIVLVYLMFPIAFVENGRAYFLGLAVSLFYFGYMVLIDKISTLDKVWELTAYGAYLFFLNVLCMFLSRFQEYNMRNGILSRYQVVYQNLVFQLAMKEEKALLDSIIPVTLARSLQDAIASHIEEDPSNLIPFTKTRHLFMEPHPEVSILEADMVDFTSLTTTMEVSELVAILHELFVSFDLAANHNRATRIKFLGDSYTCVTGIPSYFPTHANACVNQALDMIEISREVSKRRNKKIDLRIGVHSGEILAGIIGLTKWQFDIWSKDVDITNRLESSGLPGMVHISSRTLGLLDNHYVFEKGTDTAKLDPLLQRSNLSTYLIRSRLPNFEDADDMEDDNFSLNDYRFSFSFSEDYEDIQVKAQRDMILEVEHMPVNRVQACKIRRPMHRIAKEDINEEYRFNLESYYLFTTFRSWKMEWSFSKMRDLLMKYSLGMMVFAGATIIAMDLLVKSEAMDYTMLLSLFLIILLPLLLASYKKLWLRGRRLSPITQPTFFLSRWIIKASDLIEKSVFVRIPLAIMVLFLLYVMSSETVFSCDIARLELEIINSELHNLRPQMLCFMPWGVTYAVIIVLSLMLVIIGIPLIIKLGVGLAILGCHVITVHAYYGFAFERSQTTDIGVSSSLAHSWYLLAFFILVVVREGYLNYILKASYFMSMCFEKKHELTKVKTRTIKIIMANILPTHVAEVFKVRRRSDQLYYENFSQVAVMFATIENYEADKLGLRALHEMICYFDELLVNYQAWYKIEKIKVMGWTYLAACGLDVDHYTDFSVSVPVSTKRESDKLQKSGSVRFAPKDDDEIMIKDLHPTQATTNEDDNTVLVMTEFALNLLRIMRDIRSKGIFFEKDSKLTGSLKIGIAHGPAMAGVVGLSKPHYDIWGHTVNMASRMTSTGVMDGIHVTESTANVLRDFNIRCTYRGMTFVKGVGQVPTYLVDLDENLHFQQHSPDNDSHKGSKVSVHWLDEKRTER</sequence>
<feature type="domain" description="Guanylate cyclase" evidence="17">
    <location>
        <begin position="846"/>
        <end position="1032"/>
    </location>
</feature>
<comment type="subcellular location">
    <subcellularLocation>
        <location evidence="3">Membrane</location>
        <topology evidence="3">Multi-pass membrane protein</topology>
    </subcellularLocation>
</comment>
<keyword evidence="7" id="KW-0547">Nucleotide-binding</keyword>
<dbReference type="InterPro" id="IPR018297">
    <property type="entry name" value="A/G_cyclase_CS"/>
</dbReference>
<feature type="transmembrane region" description="Helical" evidence="16">
    <location>
        <begin position="45"/>
        <end position="72"/>
    </location>
</feature>
<dbReference type="Gene3D" id="3.30.70.1230">
    <property type="entry name" value="Nucleotide cyclase"/>
    <property type="match status" value="2"/>
</dbReference>
<feature type="region of interest" description="Disordered" evidence="15">
    <location>
        <begin position="1086"/>
        <end position="1111"/>
    </location>
</feature>
<dbReference type="SMART" id="SM00044">
    <property type="entry name" value="CYCc"/>
    <property type="match status" value="2"/>
</dbReference>
<evidence type="ECO:0000313" key="18">
    <source>
        <dbReference type="Proteomes" id="UP000515162"/>
    </source>
</evidence>
<organism evidence="18 19">
    <name type="scientific">Drosophila mauritiana</name>
    <name type="common">Fruit fly</name>
    <dbReference type="NCBI Taxonomy" id="7226"/>
    <lineage>
        <taxon>Eukaryota</taxon>
        <taxon>Metazoa</taxon>
        <taxon>Ecdysozoa</taxon>
        <taxon>Arthropoda</taxon>
        <taxon>Hexapoda</taxon>
        <taxon>Insecta</taxon>
        <taxon>Pterygota</taxon>
        <taxon>Neoptera</taxon>
        <taxon>Endopterygota</taxon>
        <taxon>Diptera</taxon>
        <taxon>Brachycera</taxon>
        <taxon>Muscomorpha</taxon>
        <taxon>Ephydroidea</taxon>
        <taxon>Drosophilidae</taxon>
        <taxon>Drosophila</taxon>
        <taxon>Sophophora</taxon>
    </lineage>
</organism>
<keyword evidence="5 16" id="KW-0812">Transmembrane</keyword>
<accession>A0A6P8JY94</accession>
<keyword evidence="12 16" id="KW-0472">Membrane</keyword>
<dbReference type="RefSeq" id="XP_033161273.1">
    <property type="nucleotide sequence ID" value="XM_033305382.1"/>
</dbReference>
<dbReference type="GO" id="GO:0005886">
    <property type="term" value="C:plasma membrane"/>
    <property type="evidence" value="ECO:0007669"/>
    <property type="project" value="TreeGrafter"/>
</dbReference>
<comment type="cofactor">
    <cofactor evidence="2">
        <name>Mg(2+)</name>
        <dbReference type="ChEBI" id="CHEBI:18420"/>
    </cofactor>
</comment>
<evidence type="ECO:0000256" key="5">
    <source>
        <dbReference type="ARBA" id="ARBA00022692"/>
    </source>
</evidence>
<keyword evidence="6" id="KW-0479">Metal-binding</keyword>
<dbReference type="GO" id="GO:0005524">
    <property type="term" value="F:ATP binding"/>
    <property type="evidence" value="ECO:0007669"/>
    <property type="project" value="UniProtKB-KW"/>
</dbReference>
<evidence type="ECO:0000256" key="11">
    <source>
        <dbReference type="ARBA" id="ARBA00022998"/>
    </source>
</evidence>
<feature type="transmembrane region" description="Helical" evidence="16">
    <location>
        <begin position="732"/>
        <end position="752"/>
    </location>
</feature>